<reference evidence="1" key="1">
    <citation type="submission" date="2022-06" db="EMBL/GenBank/DDBJ databases">
        <authorList>
            <person name="Legras J.-L."/>
            <person name="Devillers H."/>
            <person name="Grondin C."/>
        </authorList>
    </citation>
    <scope>NUCLEOTIDE SEQUENCE</scope>
    <source>
        <strain evidence="1">CLIB 1444</strain>
    </source>
</reference>
<accession>A0ACA9YDZ9</accession>
<gene>
    <name evidence="1" type="ORF">CLIB1444_14S01244</name>
</gene>
<keyword evidence="2" id="KW-1185">Reference proteome</keyword>
<name>A0ACA9YDZ9_9ASCO</name>
<organism evidence="1 2">
    <name type="scientific">[Candida] jaroonii</name>
    <dbReference type="NCBI Taxonomy" id="467808"/>
    <lineage>
        <taxon>Eukaryota</taxon>
        <taxon>Fungi</taxon>
        <taxon>Dikarya</taxon>
        <taxon>Ascomycota</taxon>
        <taxon>Saccharomycotina</taxon>
        <taxon>Pichiomycetes</taxon>
        <taxon>Debaryomycetaceae</taxon>
        <taxon>Yamadazyma</taxon>
    </lineage>
</organism>
<evidence type="ECO:0000313" key="2">
    <source>
        <dbReference type="Proteomes" id="UP001152531"/>
    </source>
</evidence>
<proteinExistence type="predicted"/>
<protein>
    <submittedName>
        <fullName evidence="1">L-threo-3-deoxy-hexylosonate aldolase</fullName>
    </submittedName>
</protein>
<evidence type="ECO:0000313" key="1">
    <source>
        <dbReference type="EMBL" id="CAH6723311.1"/>
    </source>
</evidence>
<comment type="caution">
    <text evidence="1">The sequence shown here is derived from an EMBL/GenBank/DDBJ whole genome shotgun (WGS) entry which is preliminary data.</text>
</comment>
<sequence length="304" mass="33984">MSLPDGIYTPVPTYFTDDFGLDLDTQIKQAKTLYEAGIKGLVIAGSMGESIHLTRKERLTLVSTIRKEIPDKEFKLILGMPYTNMADTVDEISEAKKVGADYAILLTPGYYGNSLTHQQGIIDYFKLVSDKSELPIIIYHYPGVSNGTEINPKTFQTLKTFENIIAVKLTHFNMDRYILLTQGNEEYNFKPFTGLGQILIPSLSIGAHGAIDGLSGIFPKCMVHLYNLYKSGEVEKAKELQFLVTSANQMIFDINLVGVKNAMKKIHGLGNGKARPPLSNVISEETWSKYEEDLEKLNQFEKSL</sequence>
<dbReference type="EMBL" id="CALSDN010000014">
    <property type="protein sequence ID" value="CAH6723311.1"/>
    <property type="molecule type" value="Genomic_DNA"/>
</dbReference>
<dbReference type="Proteomes" id="UP001152531">
    <property type="component" value="Unassembled WGS sequence"/>
</dbReference>